<reference evidence="3 4" key="1">
    <citation type="journal article" date="2019" name="Appl. Microbiol. Biotechnol.">
        <title>Genome sequence of Isaria javanica and comparative genome analysis insights into family S53 peptidase evolution in fungal entomopathogens.</title>
        <authorList>
            <person name="Lin R."/>
            <person name="Zhang X."/>
            <person name="Xin B."/>
            <person name="Zou M."/>
            <person name="Gao Y."/>
            <person name="Qin F."/>
            <person name="Hu Q."/>
            <person name="Xie B."/>
            <person name="Cheng X."/>
        </authorList>
    </citation>
    <scope>NUCLEOTIDE SEQUENCE [LARGE SCALE GENOMIC DNA]</scope>
    <source>
        <strain evidence="3 4">IJ1G</strain>
    </source>
</reference>
<evidence type="ECO:0000256" key="2">
    <source>
        <dbReference type="RuleBase" id="RU003452"/>
    </source>
</evidence>
<dbReference type="InterPro" id="IPR038765">
    <property type="entry name" value="Papain-like_cys_pep_sf"/>
</dbReference>
<dbReference type="STRING" id="43265.A0A545VVK4"/>
<evidence type="ECO:0000256" key="1">
    <source>
        <dbReference type="ARBA" id="ARBA00006547"/>
    </source>
</evidence>
<dbReference type="Gene3D" id="3.30.2140.20">
    <property type="match status" value="1"/>
</dbReference>
<comment type="caution">
    <text evidence="3">The sequence shown here is derived from an EMBL/GenBank/DDBJ whole genome shotgun (WGS) entry which is preliminary data.</text>
</comment>
<dbReference type="InterPro" id="IPR001447">
    <property type="entry name" value="Arylamine_N-AcTrfase"/>
</dbReference>
<dbReference type="PANTHER" id="PTHR11786:SF0">
    <property type="entry name" value="ARYLAMINE N-ACETYLTRANSFERASE 4-RELATED"/>
    <property type="match status" value="1"/>
</dbReference>
<accession>A0A545VVK4</accession>
<dbReference type="Pfam" id="PF00797">
    <property type="entry name" value="Acetyltransf_2"/>
    <property type="match status" value="1"/>
</dbReference>
<organism evidence="3 4">
    <name type="scientific">Cordyceps javanica</name>
    <dbReference type="NCBI Taxonomy" id="43265"/>
    <lineage>
        <taxon>Eukaryota</taxon>
        <taxon>Fungi</taxon>
        <taxon>Dikarya</taxon>
        <taxon>Ascomycota</taxon>
        <taxon>Pezizomycotina</taxon>
        <taxon>Sordariomycetes</taxon>
        <taxon>Hypocreomycetidae</taxon>
        <taxon>Hypocreales</taxon>
        <taxon>Cordycipitaceae</taxon>
        <taxon>Cordyceps</taxon>
    </lineage>
</organism>
<keyword evidence="2" id="KW-0012">Acyltransferase</keyword>
<keyword evidence="2 3" id="KW-0808">Transferase</keyword>
<dbReference type="EMBL" id="SPUK01000008">
    <property type="protein sequence ID" value="TQV95088.1"/>
    <property type="molecule type" value="Genomic_DNA"/>
</dbReference>
<dbReference type="InterPro" id="IPR053710">
    <property type="entry name" value="Arylamine_NAT_domain_sf"/>
</dbReference>
<dbReference type="GO" id="GO:0016407">
    <property type="term" value="F:acetyltransferase activity"/>
    <property type="evidence" value="ECO:0007669"/>
    <property type="project" value="InterPro"/>
</dbReference>
<dbReference type="AlphaFoldDB" id="A0A545VVK4"/>
<gene>
    <name evidence="3" type="ORF">IF1G_06075</name>
</gene>
<proteinExistence type="inferred from homology"/>
<comment type="similarity">
    <text evidence="1 2">Belongs to the arylamine N-acetyltransferase family.</text>
</comment>
<protein>
    <submittedName>
        <fullName evidence="3">Arylamine N-acetyltransferase 1</fullName>
    </submittedName>
</protein>
<dbReference type="Proteomes" id="UP000315783">
    <property type="component" value="Unassembled WGS sequence"/>
</dbReference>
<dbReference type="OrthoDB" id="4861808at2759"/>
<dbReference type="PRINTS" id="PR01543">
    <property type="entry name" value="ANATRNSFRASE"/>
</dbReference>
<keyword evidence="4" id="KW-1185">Reference proteome</keyword>
<evidence type="ECO:0000313" key="3">
    <source>
        <dbReference type="EMBL" id="TQV95088.1"/>
    </source>
</evidence>
<sequence>MSLTAGNSTPQKTSLSEEQLDRVLEHIDYPRSRHAADPLRRLHQLMLHHIARVPFENVGIHYNPTHQLSLDLDDLFDKIVVRSKGGYCVELNALFAAVLRGLGYTVLTVGGRVRAGTPNYTGWSHMCLIVTVDGAKYVADVGYGGDAAMRPMPLVSGAEFPVLAPRRGRLEYRSIDLHSDPSQRLWVYSTRDSPDDDPAVPWVEQYCFVELEYLRPDYNQINYYCSNHPDSFFMSHLLAARALVEADDDTPGREGGDVRLVGVLTYWNDEVRRRSEGSTERQVLERPSTEAERVAAFDKWFRIPLTEADRQSIFSTRLALDKSPA</sequence>
<name>A0A545VVK4_9HYPO</name>
<dbReference type="PANTHER" id="PTHR11786">
    <property type="entry name" value="N-HYDROXYARYLAMINE O-ACETYLTRANSFERASE"/>
    <property type="match status" value="1"/>
</dbReference>
<dbReference type="SUPFAM" id="SSF54001">
    <property type="entry name" value="Cysteine proteinases"/>
    <property type="match status" value="1"/>
</dbReference>
<evidence type="ECO:0000313" key="4">
    <source>
        <dbReference type="Proteomes" id="UP000315783"/>
    </source>
</evidence>